<keyword evidence="3" id="KW-1185">Reference proteome</keyword>
<evidence type="ECO:0000313" key="3">
    <source>
        <dbReference type="Proteomes" id="UP000728185"/>
    </source>
</evidence>
<dbReference type="EMBL" id="LUCM01008017">
    <property type="protein sequence ID" value="KAA0189079.1"/>
    <property type="molecule type" value="Genomic_DNA"/>
</dbReference>
<accession>A0A8E0VHU1</accession>
<evidence type="ECO:0000313" key="2">
    <source>
        <dbReference type="EMBL" id="KAA0189079.1"/>
    </source>
</evidence>
<dbReference type="OrthoDB" id="25761at2759"/>
<proteinExistence type="predicted"/>
<gene>
    <name evidence="2" type="ORF">FBUS_11005</name>
</gene>
<reference evidence="2" key="1">
    <citation type="submission" date="2019-05" db="EMBL/GenBank/DDBJ databases">
        <title>Annotation for the trematode Fasciolopsis buski.</title>
        <authorList>
            <person name="Choi Y.-J."/>
        </authorList>
    </citation>
    <scope>NUCLEOTIDE SEQUENCE</scope>
    <source>
        <strain evidence="2">HT</strain>
        <tissue evidence="2">Whole worm</tissue>
    </source>
</reference>
<organism evidence="2 3">
    <name type="scientific">Fasciolopsis buskii</name>
    <dbReference type="NCBI Taxonomy" id="27845"/>
    <lineage>
        <taxon>Eukaryota</taxon>
        <taxon>Metazoa</taxon>
        <taxon>Spiralia</taxon>
        <taxon>Lophotrochozoa</taxon>
        <taxon>Platyhelminthes</taxon>
        <taxon>Trematoda</taxon>
        <taxon>Digenea</taxon>
        <taxon>Plagiorchiida</taxon>
        <taxon>Echinostomata</taxon>
        <taxon>Echinostomatoidea</taxon>
        <taxon>Fasciolidae</taxon>
        <taxon>Fasciolopsis</taxon>
    </lineage>
</organism>
<feature type="region of interest" description="Disordered" evidence="1">
    <location>
        <begin position="1"/>
        <end position="39"/>
    </location>
</feature>
<name>A0A8E0VHU1_9TREM</name>
<sequence length="92" mass="10188">MSLKCNESPPKIRHQPAVPSQAGSDTDEIAPVPPFQGSKSDKILTRKRQALFLRQTLLIAERFSYNPITPSMLASAVSSSSCFAVMFIHWLI</sequence>
<comment type="caution">
    <text evidence="2">The sequence shown here is derived from an EMBL/GenBank/DDBJ whole genome shotgun (WGS) entry which is preliminary data.</text>
</comment>
<dbReference type="AlphaFoldDB" id="A0A8E0VHU1"/>
<evidence type="ECO:0000256" key="1">
    <source>
        <dbReference type="SAM" id="MobiDB-lite"/>
    </source>
</evidence>
<dbReference type="Proteomes" id="UP000728185">
    <property type="component" value="Unassembled WGS sequence"/>
</dbReference>
<protein>
    <submittedName>
        <fullName evidence="2">Uncharacterized protein</fullName>
    </submittedName>
</protein>